<keyword evidence="2" id="KW-1185">Reference proteome</keyword>
<name>A0A7G5H542_9BACT</name>
<dbReference type="Proteomes" id="UP000515369">
    <property type="component" value="Chromosome"/>
</dbReference>
<reference evidence="1 2" key="1">
    <citation type="submission" date="2020-07" db="EMBL/GenBank/DDBJ databases">
        <title>Spirosoma foliorum sp. nov., isolated from the leaves on the Nejang mountain Korea, Republic of.</title>
        <authorList>
            <person name="Ho H."/>
            <person name="Lee Y.-J."/>
            <person name="Nurcahyanto D.-A."/>
            <person name="Kim S.-G."/>
        </authorList>
    </citation>
    <scope>NUCLEOTIDE SEQUENCE [LARGE SCALE GENOMIC DNA]</scope>
    <source>
        <strain evidence="1 2">PL0136</strain>
    </source>
</reference>
<protein>
    <submittedName>
        <fullName evidence="1">Uncharacterized protein</fullName>
    </submittedName>
</protein>
<evidence type="ECO:0000313" key="1">
    <source>
        <dbReference type="EMBL" id="QMW06234.1"/>
    </source>
</evidence>
<evidence type="ECO:0000313" key="2">
    <source>
        <dbReference type="Proteomes" id="UP000515369"/>
    </source>
</evidence>
<sequence>MDSAGEENYKPILAEWLLAIELLAHGYKPVNLLIAMGQSPIFPPLMVSQLRQHTVLI</sequence>
<dbReference type="EMBL" id="CP059732">
    <property type="protein sequence ID" value="QMW06234.1"/>
    <property type="molecule type" value="Genomic_DNA"/>
</dbReference>
<dbReference type="KEGG" id="sfol:H3H32_15770"/>
<accession>A0A7G5H542</accession>
<dbReference type="RefSeq" id="WP_182463605.1">
    <property type="nucleotide sequence ID" value="NZ_CP059732.1"/>
</dbReference>
<proteinExistence type="predicted"/>
<dbReference type="AlphaFoldDB" id="A0A7G5H542"/>
<gene>
    <name evidence="1" type="ORF">H3H32_15770</name>
</gene>
<organism evidence="1 2">
    <name type="scientific">Spirosoma foliorum</name>
    <dbReference type="NCBI Taxonomy" id="2710596"/>
    <lineage>
        <taxon>Bacteria</taxon>
        <taxon>Pseudomonadati</taxon>
        <taxon>Bacteroidota</taxon>
        <taxon>Cytophagia</taxon>
        <taxon>Cytophagales</taxon>
        <taxon>Cytophagaceae</taxon>
        <taxon>Spirosoma</taxon>
    </lineage>
</organism>